<dbReference type="STRING" id="905079.L1IZE2"/>
<dbReference type="RefSeq" id="XP_005828175.1">
    <property type="nucleotide sequence ID" value="XM_005828118.1"/>
</dbReference>
<protein>
    <submittedName>
        <fullName evidence="3 4">Uncharacterized protein</fullName>
    </submittedName>
</protein>
<accession>L1IZE2</accession>
<sequence>MPRTLEEIRAAAKAGKEQGASGRPKDPEPSSKPSKGTKPSTNGSTALVVSSSGNGAAKYPGRMKASEAASQWTESRALVPSKGKDLTPMQTPKAVPKTSWKRTDVEDDGSQRLDLVSQTNSLGMPKFSSGKNEEAPAMHGVGEAASAAFDMTVNHCKLLILISKYAQCALTAEDNESWIRQVPLWVLIYEGIMKEVIQFDYAPCSVLLSYDGSSRRMFLNISQEAKSAIEDLREQSLLNGLKLSSEDYQSVTSFQVSLKGLQFLKTLPNSLFEEVNQFLYAPNAPHYDSELLEVFFDGENFLLRSKSGFQRMSDVTDVEDVSYVSSPFLPDSLRTRWGKPMISNAHRAAESSAAAATIRKDLDEAIVLSYCTVLVGEWVPFGANNIVALNERLGAFDRCQGGLFTALVDKHPSDTNFKVMMLLLPLLLPSFPSSSRIIIDFNLVRFINFEAEINFPEEDGMVQIEHFGMHINVDGTIFYGLKVEAIVDHGASDISLDNLSRVLVDVQVRTVSCACQPSAALPQLDSSKILNDLLTNYQRGLLDVLFLGDSDQRNKLGLLGRVLGLSYVRYCMVVADRIQPKMPAQAYVDRDKYENELKQVIGDLYMAHDIGQEDLIIVGKDGLILVGPNAVNLNETTDAINSKQLEETFRAIETNMKFLVDASAANERASASLAIMQVVLAGSFAFDIIDRIGGATLNIGPPQWVNSLIVEPLLLPPGVWLAVNFVWMAVLCYFLARLMQYLSRKTLGLMTVRCILNKKIKSEDGLLSEQRGGVDMGEREREGKVVVARERR</sequence>
<dbReference type="KEGG" id="gtt:GUITHDRAFT_142126"/>
<name>L1IZE2_GUITC</name>
<evidence type="ECO:0000256" key="2">
    <source>
        <dbReference type="SAM" id="Phobius"/>
    </source>
</evidence>
<keyword evidence="5" id="KW-1185">Reference proteome</keyword>
<evidence type="ECO:0000313" key="3">
    <source>
        <dbReference type="EMBL" id="EKX41195.1"/>
    </source>
</evidence>
<dbReference type="PaxDb" id="55529-EKX41195"/>
<gene>
    <name evidence="3" type="ORF">GUITHDRAFT_142126</name>
</gene>
<feature type="compositionally biased region" description="Polar residues" evidence="1">
    <location>
        <begin position="41"/>
        <end position="54"/>
    </location>
</feature>
<feature type="compositionally biased region" description="Low complexity" evidence="1">
    <location>
        <begin position="31"/>
        <end position="40"/>
    </location>
</feature>
<dbReference type="AlphaFoldDB" id="L1IZE2"/>
<evidence type="ECO:0000313" key="5">
    <source>
        <dbReference type="Proteomes" id="UP000011087"/>
    </source>
</evidence>
<proteinExistence type="predicted"/>
<dbReference type="Proteomes" id="UP000011087">
    <property type="component" value="Unassembled WGS sequence"/>
</dbReference>
<dbReference type="HOGENOM" id="CLU_003859_0_1_1"/>
<dbReference type="OrthoDB" id="494993at2759"/>
<keyword evidence="2" id="KW-1133">Transmembrane helix</keyword>
<reference evidence="3 5" key="1">
    <citation type="journal article" date="2012" name="Nature">
        <title>Algal genomes reveal evolutionary mosaicism and the fate of nucleomorphs.</title>
        <authorList>
            <consortium name="DOE Joint Genome Institute"/>
            <person name="Curtis B.A."/>
            <person name="Tanifuji G."/>
            <person name="Burki F."/>
            <person name="Gruber A."/>
            <person name="Irimia M."/>
            <person name="Maruyama S."/>
            <person name="Arias M.C."/>
            <person name="Ball S.G."/>
            <person name="Gile G.H."/>
            <person name="Hirakawa Y."/>
            <person name="Hopkins J.F."/>
            <person name="Kuo A."/>
            <person name="Rensing S.A."/>
            <person name="Schmutz J."/>
            <person name="Symeonidi A."/>
            <person name="Elias M."/>
            <person name="Eveleigh R.J."/>
            <person name="Herman E.K."/>
            <person name="Klute M.J."/>
            <person name="Nakayama T."/>
            <person name="Obornik M."/>
            <person name="Reyes-Prieto A."/>
            <person name="Armbrust E.V."/>
            <person name="Aves S.J."/>
            <person name="Beiko R.G."/>
            <person name="Coutinho P."/>
            <person name="Dacks J.B."/>
            <person name="Durnford D.G."/>
            <person name="Fast N.M."/>
            <person name="Green B.R."/>
            <person name="Grisdale C.J."/>
            <person name="Hempel F."/>
            <person name="Henrissat B."/>
            <person name="Hoppner M.P."/>
            <person name="Ishida K."/>
            <person name="Kim E."/>
            <person name="Koreny L."/>
            <person name="Kroth P.G."/>
            <person name="Liu Y."/>
            <person name="Malik S.B."/>
            <person name="Maier U.G."/>
            <person name="McRose D."/>
            <person name="Mock T."/>
            <person name="Neilson J.A."/>
            <person name="Onodera N.T."/>
            <person name="Poole A.M."/>
            <person name="Pritham E.J."/>
            <person name="Richards T.A."/>
            <person name="Rocap G."/>
            <person name="Roy S.W."/>
            <person name="Sarai C."/>
            <person name="Schaack S."/>
            <person name="Shirato S."/>
            <person name="Slamovits C.H."/>
            <person name="Spencer D.F."/>
            <person name="Suzuki S."/>
            <person name="Worden A.Z."/>
            <person name="Zauner S."/>
            <person name="Barry K."/>
            <person name="Bell C."/>
            <person name="Bharti A.K."/>
            <person name="Crow J.A."/>
            <person name="Grimwood J."/>
            <person name="Kramer R."/>
            <person name="Lindquist E."/>
            <person name="Lucas S."/>
            <person name="Salamov A."/>
            <person name="McFadden G.I."/>
            <person name="Lane C.E."/>
            <person name="Keeling P.J."/>
            <person name="Gray M.W."/>
            <person name="Grigoriev I.V."/>
            <person name="Archibald J.M."/>
        </authorList>
    </citation>
    <scope>NUCLEOTIDE SEQUENCE</scope>
    <source>
        <strain evidence="3 5">CCMP2712</strain>
    </source>
</reference>
<feature type="region of interest" description="Disordered" evidence="1">
    <location>
        <begin position="1"/>
        <end position="109"/>
    </location>
</feature>
<evidence type="ECO:0000256" key="1">
    <source>
        <dbReference type="SAM" id="MobiDB-lite"/>
    </source>
</evidence>
<reference evidence="5" key="2">
    <citation type="submission" date="2012-11" db="EMBL/GenBank/DDBJ databases">
        <authorList>
            <person name="Kuo A."/>
            <person name="Curtis B.A."/>
            <person name="Tanifuji G."/>
            <person name="Burki F."/>
            <person name="Gruber A."/>
            <person name="Irimia M."/>
            <person name="Maruyama S."/>
            <person name="Arias M.C."/>
            <person name="Ball S.G."/>
            <person name="Gile G.H."/>
            <person name="Hirakawa Y."/>
            <person name="Hopkins J.F."/>
            <person name="Rensing S.A."/>
            <person name="Schmutz J."/>
            <person name="Symeonidi A."/>
            <person name="Elias M."/>
            <person name="Eveleigh R.J."/>
            <person name="Herman E.K."/>
            <person name="Klute M.J."/>
            <person name="Nakayama T."/>
            <person name="Obornik M."/>
            <person name="Reyes-Prieto A."/>
            <person name="Armbrust E.V."/>
            <person name="Aves S.J."/>
            <person name="Beiko R.G."/>
            <person name="Coutinho P."/>
            <person name="Dacks J.B."/>
            <person name="Durnford D.G."/>
            <person name="Fast N.M."/>
            <person name="Green B.R."/>
            <person name="Grisdale C."/>
            <person name="Hempe F."/>
            <person name="Henrissat B."/>
            <person name="Hoppner M.P."/>
            <person name="Ishida K.-I."/>
            <person name="Kim E."/>
            <person name="Koreny L."/>
            <person name="Kroth P.G."/>
            <person name="Liu Y."/>
            <person name="Malik S.-B."/>
            <person name="Maier U.G."/>
            <person name="McRose D."/>
            <person name="Mock T."/>
            <person name="Neilson J.A."/>
            <person name="Onodera N.T."/>
            <person name="Poole A.M."/>
            <person name="Pritham E.J."/>
            <person name="Richards T.A."/>
            <person name="Rocap G."/>
            <person name="Roy S.W."/>
            <person name="Sarai C."/>
            <person name="Schaack S."/>
            <person name="Shirato S."/>
            <person name="Slamovits C.H."/>
            <person name="Spencer D.F."/>
            <person name="Suzuki S."/>
            <person name="Worden A.Z."/>
            <person name="Zauner S."/>
            <person name="Barry K."/>
            <person name="Bell C."/>
            <person name="Bharti A.K."/>
            <person name="Crow J.A."/>
            <person name="Grimwood J."/>
            <person name="Kramer R."/>
            <person name="Lindquist E."/>
            <person name="Lucas S."/>
            <person name="Salamov A."/>
            <person name="McFadden G.I."/>
            <person name="Lane C.E."/>
            <person name="Keeling P.J."/>
            <person name="Gray M.W."/>
            <person name="Grigoriev I.V."/>
            <person name="Archibald J.M."/>
        </authorList>
    </citation>
    <scope>NUCLEOTIDE SEQUENCE</scope>
    <source>
        <strain evidence="5">CCMP2712</strain>
    </source>
</reference>
<evidence type="ECO:0000313" key="4">
    <source>
        <dbReference type="EnsemblProtists" id="EKX41195"/>
    </source>
</evidence>
<keyword evidence="2" id="KW-0472">Membrane</keyword>
<reference evidence="4" key="3">
    <citation type="submission" date="2016-03" db="UniProtKB">
        <authorList>
            <consortium name="EnsemblProtists"/>
        </authorList>
    </citation>
    <scope>IDENTIFICATION</scope>
</reference>
<dbReference type="EMBL" id="JH993025">
    <property type="protein sequence ID" value="EKX41195.1"/>
    <property type="molecule type" value="Genomic_DNA"/>
</dbReference>
<dbReference type="eggNOG" id="ENOG502REVD">
    <property type="taxonomic scope" value="Eukaryota"/>
</dbReference>
<feature type="transmembrane region" description="Helical" evidence="2">
    <location>
        <begin position="718"/>
        <end position="736"/>
    </location>
</feature>
<dbReference type="EnsemblProtists" id="EKX41195">
    <property type="protein sequence ID" value="EKX41195"/>
    <property type="gene ID" value="GUITHDRAFT_142126"/>
</dbReference>
<feature type="compositionally biased region" description="Basic and acidic residues" evidence="1">
    <location>
        <begin position="1"/>
        <end position="16"/>
    </location>
</feature>
<dbReference type="GeneID" id="17297909"/>
<keyword evidence="2" id="KW-0812">Transmembrane</keyword>
<organism evidence="3">
    <name type="scientific">Guillardia theta (strain CCMP2712)</name>
    <name type="common">Cryptophyte</name>
    <dbReference type="NCBI Taxonomy" id="905079"/>
    <lineage>
        <taxon>Eukaryota</taxon>
        <taxon>Cryptophyceae</taxon>
        <taxon>Pyrenomonadales</taxon>
        <taxon>Geminigeraceae</taxon>
        <taxon>Guillardia</taxon>
    </lineage>
</organism>